<sequence length="196" mass="20914">MAPRYVHLAIILSTLPALFCTAATSPSVPGNDNEFIRTSCGVTRYPELCYSTLSPYAADVGNSFPQLVNAALRVTLDGAVSTCSAVRSLARAAPRRMKGSELAAGAVSDCVGNMKDSVDQLKDSMAAMKGLDHGPDFAMELGNMQTWVSAALTDEDTCVDGLEGSAMNKKVRDEIRRRVVRVAQLTSNSLALINRL</sequence>
<keyword evidence="2" id="KW-0052">Apoplast</keyword>
<feature type="signal peptide" evidence="7">
    <location>
        <begin position="1"/>
        <end position="22"/>
    </location>
</feature>
<dbReference type="InterPro" id="IPR006501">
    <property type="entry name" value="Pectinesterase_inhib_dom"/>
</dbReference>
<comment type="similarity">
    <text evidence="6">Belongs to the PMEI family.</text>
</comment>
<dbReference type="PANTHER" id="PTHR31080:SF161">
    <property type="entry name" value="OS10G0508700 PROTEIN"/>
    <property type="match status" value="1"/>
</dbReference>
<evidence type="ECO:0000256" key="2">
    <source>
        <dbReference type="ARBA" id="ARBA00022523"/>
    </source>
</evidence>
<dbReference type="SMART" id="SM00856">
    <property type="entry name" value="PMEI"/>
    <property type="match status" value="1"/>
</dbReference>
<dbReference type="NCBIfam" id="TIGR01614">
    <property type="entry name" value="PME_inhib"/>
    <property type="match status" value="1"/>
</dbReference>
<dbReference type="EMBL" id="OZ034815">
    <property type="protein sequence ID" value="CAL1371545.1"/>
    <property type="molecule type" value="Genomic_DNA"/>
</dbReference>
<protein>
    <recommendedName>
        <fullName evidence="8">Pectinesterase inhibitor domain-containing protein</fullName>
    </recommendedName>
</protein>
<dbReference type="Pfam" id="PF04043">
    <property type="entry name" value="PMEI"/>
    <property type="match status" value="1"/>
</dbReference>
<dbReference type="Gene3D" id="1.20.140.40">
    <property type="entry name" value="Invertase/pectin methylesterase inhibitor family protein"/>
    <property type="match status" value="1"/>
</dbReference>
<keyword evidence="4 7" id="KW-0732">Signal</keyword>
<dbReference type="InterPro" id="IPR035513">
    <property type="entry name" value="Invertase/methylesterase_inhib"/>
</dbReference>
<dbReference type="AlphaFoldDB" id="A0AAV2DDD7"/>
<dbReference type="PANTHER" id="PTHR31080">
    <property type="entry name" value="PECTINESTERASE INHIBITOR-LIKE"/>
    <property type="match status" value="1"/>
</dbReference>
<dbReference type="GO" id="GO:0004857">
    <property type="term" value="F:enzyme inhibitor activity"/>
    <property type="evidence" value="ECO:0007669"/>
    <property type="project" value="InterPro"/>
</dbReference>
<dbReference type="SUPFAM" id="SSF101148">
    <property type="entry name" value="Plant invertase/pectin methylesterase inhibitor"/>
    <property type="match status" value="1"/>
</dbReference>
<dbReference type="GO" id="GO:0048046">
    <property type="term" value="C:apoplast"/>
    <property type="evidence" value="ECO:0007669"/>
    <property type="project" value="UniProtKB-SubCell"/>
</dbReference>
<dbReference type="InterPro" id="IPR051955">
    <property type="entry name" value="PME_Inhibitor"/>
</dbReference>
<evidence type="ECO:0000313" key="9">
    <source>
        <dbReference type="EMBL" id="CAL1371545.1"/>
    </source>
</evidence>
<evidence type="ECO:0000256" key="7">
    <source>
        <dbReference type="SAM" id="SignalP"/>
    </source>
</evidence>
<keyword evidence="5" id="KW-1015">Disulfide bond</keyword>
<evidence type="ECO:0000313" key="10">
    <source>
        <dbReference type="Proteomes" id="UP001497516"/>
    </source>
</evidence>
<evidence type="ECO:0000256" key="4">
    <source>
        <dbReference type="ARBA" id="ARBA00022729"/>
    </source>
</evidence>
<feature type="chain" id="PRO_5043584401" description="Pectinesterase inhibitor domain-containing protein" evidence="7">
    <location>
        <begin position="23"/>
        <end position="196"/>
    </location>
</feature>
<proteinExistence type="inferred from homology"/>
<keyword evidence="3" id="KW-0964">Secreted</keyword>
<evidence type="ECO:0000256" key="1">
    <source>
        <dbReference type="ARBA" id="ARBA00004271"/>
    </source>
</evidence>
<dbReference type="CDD" id="cd15798">
    <property type="entry name" value="PMEI-like_3"/>
    <property type="match status" value="1"/>
</dbReference>
<reference evidence="9 10" key="1">
    <citation type="submission" date="2024-04" db="EMBL/GenBank/DDBJ databases">
        <authorList>
            <person name="Fracassetti M."/>
        </authorList>
    </citation>
    <scope>NUCLEOTIDE SEQUENCE [LARGE SCALE GENOMIC DNA]</scope>
</reference>
<comment type="subcellular location">
    <subcellularLocation>
        <location evidence="1">Secreted</location>
        <location evidence="1">Extracellular space</location>
        <location evidence="1">Apoplast</location>
    </subcellularLocation>
</comment>
<evidence type="ECO:0000256" key="5">
    <source>
        <dbReference type="ARBA" id="ARBA00023157"/>
    </source>
</evidence>
<accession>A0AAV2DDD7</accession>
<dbReference type="Proteomes" id="UP001497516">
    <property type="component" value="Chromosome 2"/>
</dbReference>
<dbReference type="FunFam" id="1.20.140.40:FF:000006">
    <property type="entry name" value="Pectinesterase inhibitor 3"/>
    <property type="match status" value="1"/>
</dbReference>
<evidence type="ECO:0000259" key="8">
    <source>
        <dbReference type="SMART" id="SM00856"/>
    </source>
</evidence>
<keyword evidence="10" id="KW-1185">Reference proteome</keyword>
<evidence type="ECO:0000256" key="3">
    <source>
        <dbReference type="ARBA" id="ARBA00022525"/>
    </source>
</evidence>
<feature type="domain" description="Pectinesterase inhibitor" evidence="8">
    <location>
        <begin position="31"/>
        <end position="192"/>
    </location>
</feature>
<name>A0AAV2DDD7_9ROSI</name>
<gene>
    <name evidence="9" type="ORF">LTRI10_LOCUS13603</name>
</gene>
<evidence type="ECO:0000256" key="6">
    <source>
        <dbReference type="ARBA" id="ARBA00038471"/>
    </source>
</evidence>
<organism evidence="9 10">
    <name type="scientific">Linum trigynum</name>
    <dbReference type="NCBI Taxonomy" id="586398"/>
    <lineage>
        <taxon>Eukaryota</taxon>
        <taxon>Viridiplantae</taxon>
        <taxon>Streptophyta</taxon>
        <taxon>Embryophyta</taxon>
        <taxon>Tracheophyta</taxon>
        <taxon>Spermatophyta</taxon>
        <taxon>Magnoliopsida</taxon>
        <taxon>eudicotyledons</taxon>
        <taxon>Gunneridae</taxon>
        <taxon>Pentapetalae</taxon>
        <taxon>rosids</taxon>
        <taxon>fabids</taxon>
        <taxon>Malpighiales</taxon>
        <taxon>Linaceae</taxon>
        <taxon>Linum</taxon>
    </lineage>
</organism>